<dbReference type="OrthoDB" id="9772505at2"/>
<dbReference type="InterPro" id="IPR000843">
    <property type="entry name" value="HTH_LacI"/>
</dbReference>
<accession>A0A5A9GRM8</accession>
<dbReference type="AlphaFoldDB" id="A0A5A9GRM8"/>
<keyword evidence="7" id="KW-1185">Reference proteome</keyword>
<dbReference type="GO" id="GO:0000976">
    <property type="term" value="F:transcription cis-regulatory region binding"/>
    <property type="evidence" value="ECO:0007669"/>
    <property type="project" value="TreeGrafter"/>
</dbReference>
<keyword evidence="1" id="KW-0805">Transcription regulation</keyword>
<dbReference type="SUPFAM" id="SSF47413">
    <property type="entry name" value="lambda repressor-like DNA-binding domains"/>
    <property type="match status" value="1"/>
</dbReference>
<evidence type="ECO:0000256" key="4">
    <source>
        <dbReference type="SAM" id="MobiDB-lite"/>
    </source>
</evidence>
<name>A0A5A9GRM8_AZOLI</name>
<evidence type="ECO:0000256" key="1">
    <source>
        <dbReference type="ARBA" id="ARBA00023015"/>
    </source>
</evidence>
<dbReference type="EMBL" id="VTTN01000004">
    <property type="protein sequence ID" value="KAA0595969.1"/>
    <property type="molecule type" value="Genomic_DNA"/>
</dbReference>
<dbReference type="Proteomes" id="UP000324927">
    <property type="component" value="Unassembled WGS sequence"/>
</dbReference>
<dbReference type="PROSITE" id="PS50932">
    <property type="entry name" value="HTH_LACI_2"/>
    <property type="match status" value="1"/>
</dbReference>
<dbReference type="Pfam" id="PF13377">
    <property type="entry name" value="Peripla_BP_3"/>
    <property type="match status" value="1"/>
</dbReference>
<feature type="domain" description="HTH lacI-type" evidence="5">
    <location>
        <begin position="35"/>
        <end position="89"/>
    </location>
</feature>
<dbReference type="Pfam" id="PF00356">
    <property type="entry name" value="LacI"/>
    <property type="match status" value="1"/>
</dbReference>
<dbReference type="Gene3D" id="1.10.260.40">
    <property type="entry name" value="lambda repressor-like DNA-binding domains"/>
    <property type="match status" value="1"/>
</dbReference>
<proteinExistence type="predicted"/>
<dbReference type="CDD" id="cd01392">
    <property type="entry name" value="HTH_LacI"/>
    <property type="match status" value="1"/>
</dbReference>
<dbReference type="PANTHER" id="PTHR30146">
    <property type="entry name" value="LACI-RELATED TRANSCRIPTIONAL REPRESSOR"/>
    <property type="match status" value="1"/>
</dbReference>
<evidence type="ECO:0000259" key="5">
    <source>
        <dbReference type="PROSITE" id="PS50932"/>
    </source>
</evidence>
<dbReference type="InterPro" id="IPR028082">
    <property type="entry name" value="Peripla_BP_I"/>
</dbReference>
<evidence type="ECO:0000313" key="7">
    <source>
        <dbReference type="Proteomes" id="UP000324927"/>
    </source>
</evidence>
<protein>
    <submittedName>
        <fullName evidence="6">LacI family transcriptional regulator</fullName>
    </submittedName>
</protein>
<reference evidence="6 7" key="1">
    <citation type="submission" date="2019-08" db="EMBL/GenBank/DDBJ databases">
        <authorList>
            <person name="Grouzdev D."/>
            <person name="Tikhonova E."/>
            <person name="Kravchenko I."/>
        </authorList>
    </citation>
    <scope>NUCLEOTIDE SEQUENCE [LARGE SCALE GENOMIC DNA]</scope>
    <source>
        <strain evidence="6 7">59b</strain>
    </source>
</reference>
<evidence type="ECO:0000256" key="3">
    <source>
        <dbReference type="ARBA" id="ARBA00023163"/>
    </source>
</evidence>
<keyword evidence="2" id="KW-0238">DNA-binding</keyword>
<dbReference type="PANTHER" id="PTHR30146:SF109">
    <property type="entry name" value="HTH-TYPE TRANSCRIPTIONAL REGULATOR GALS"/>
    <property type="match status" value="1"/>
</dbReference>
<comment type="caution">
    <text evidence="6">The sequence shown here is derived from an EMBL/GenBank/DDBJ whole genome shotgun (WGS) entry which is preliminary data.</text>
</comment>
<keyword evidence="3" id="KW-0804">Transcription</keyword>
<dbReference type="SUPFAM" id="SSF53822">
    <property type="entry name" value="Periplasmic binding protein-like I"/>
    <property type="match status" value="1"/>
</dbReference>
<dbReference type="InterPro" id="IPR046335">
    <property type="entry name" value="LacI/GalR-like_sensor"/>
</dbReference>
<dbReference type="InterPro" id="IPR010982">
    <property type="entry name" value="Lambda_DNA-bd_dom_sf"/>
</dbReference>
<dbReference type="RefSeq" id="WP_149231367.1">
    <property type="nucleotide sequence ID" value="NZ_JALJXJ010000005.1"/>
</dbReference>
<feature type="region of interest" description="Disordered" evidence="4">
    <location>
        <begin position="1"/>
        <end position="30"/>
    </location>
</feature>
<evidence type="ECO:0000313" key="6">
    <source>
        <dbReference type="EMBL" id="KAA0595969.1"/>
    </source>
</evidence>
<evidence type="ECO:0000256" key="2">
    <source>
        <dbReference type="ARBA" id="ARBA00023125"/>
    </source>
</evidence>
<gene>
    <name evidence="6" type="ORF">FZ942_12185</name>
</gene>
<dbReference type="SMART" id="SM00354">
    <property type="entry name" value="HTH_LACI"/>
    <property type="match status" value="1"/>
</dbReference>
<dbReference type="PROSITE" id="PS00356">
    <property type="entry name" value="HTH_LACI_1"/>
    <property type="match status" value="1"/>
</dbReference>
<sequence length="388" mass="41662">MRRPIRSGWGAPGDIETEEPQGMASSPMNTERRRATIADVAREAGVSAATAGRALGDYGYVREEIRERVRKAAEALGYRPNSLARSMITGRTNTIGVVGADIANPFFASAMRGIGDVARQEGFGTILTNSDEDVALEREAVGLLLQKQVDGIIVSPASPVETGHLIEAAQSGTPVVLLDRDVAGLTADAVLTDSVSASRTAVGHLLGLGHRRIAIIAELRTAHDKEWPNWIGSATEPDVQMLMPSGARLLGYIQAHEAAGVPIDPALIRGTGSYDPATAREQTLAALRLDPPPSAIFTVDNVMTHGAYQACRSMGIRIPEDLSFVAYDDMEWMTFVEPNITALSQPVYEMGKAAAEMLIRRLRSPDVEPAKRFLDTKLIVRGSTTAPR</sequence>
<dbReference type="GO" id="GO:0003700">
    <property type="term" value="F:DNA-binding transcription factor activity"/>
    <property type="evidence" value="ECO:0007669"/>
    <property type="project" value="TreeGrafter"/>
</dbReference>
<dbReference type="CDD" id="cd06267">
    <property type="entry name" value="PBP1_LacI_sugar_binding-like"/>
    <property type="match status" value="1"/>
</dbReference>
<dbReference type="Gene3D" id="3.40.50.2300">
    <property type="match status" value="2"/>
</dbReference>
<organism evidence="6 7">
    <name type="scientific">Azospirillum lipoferum</name>
    <dbReference type="NCBI Taxonomy" id="193"/>
    <lineage>
        <taxon>Bacteria</taxon>
        <taxon>Pseudomonadati</taxon>
        <taxon>Pseudomonadota</taxon>
        <taxon>Alphaproteobacteria</taxon>
        <taxon>Rhodospirillales</taxon>
        <taxon>Azospirillaceae</taxon>
        <taxon>Azospirillum</taxon>
    </lineage>
</organism>